<dbReference type="RefSeq" id="WP_241993783.1">
    <property type="nucleotide sequence ID" value="NZ_JABUHM010000006.1"/>
</dbReference>
<organism evidence="1 2">
    <name type="scientific">Mesobacillus foraminis</name>
    <dbReference type="NCBI Taxonomy" id="279826"/>
    <lineage>
        <taxon>Bacteria</taxon>
        <taxon>Bacillati</taxon>
        <taxon>Bacillota</taxon>
        <taxon>Bacilli</taxon>
        <taxon>Bacillales</taxon>
        <taxon>Bacillaceae</taxon>
        <taxon>Mesobacillus</taxon>
    </lineage>
</organism>
<keyword evidence="1" id="KW-0436">Ligase</keyword>
<gene>
    <name evidence="1" type="ORF">EV146_101320</name>
</gene>
<dbReference type="Pfam" id="PF14398">
    <property type="entry name" value="ATPgrasp_YheCD"/>
    <property type="match status" value="1"/>
</dbReference>
<dbReference type="InterPro" id="IPR026838">
    <property type="entry name" value="YheC/D"/>
</dbReference>
<dbReference type="SUPFAM" id="SSF56059">
    <property type="entry name" value="Glutathione synthetase ATP-binding domain-like"/>
    <property type="match status" value="1"/>
</dbReference>
<evidence type="ECO:0000313" key="1">
    <source>
        <dbReference type="EMBL" id="TCN27990.1"/>
    </source>
</evidence>
<proteinExistence type="predicted"/>
<keyword evidence="2" id="KW-1185">Reference proteome</keyword>
<evidence type="ECO:0000313" key="2">
    <source>
        <dbReference type="Proteomes" id="UP000295689"/>
    </source>
</evidence>
<dbReference type="AlphaFoldDB" id="A0A4V2REB1"/>
<protein>
    <submittedName>
        <fullName evidence="1">Glutathione synthase/RimK-type ligase-like ATP-grasp enzyme</fullName>
    </submittedName>
</protein>
<dbReference type="PANTHER" id="PTHR21621:SF0">
    <property type="entry name" value="BETA-CITRYLGLUTAMATE SYNTHASE B-RELATED"/>
    <property type="match status" value="1"/>
</dbReference>
<sequence length="375" mass="41858">MDHAVNNHASPIIAVLTEITLSESNEPTFGRVHGFCEELCKLVIDSGGLFYVFSLKDFTIDGIFGFHFEGGSWKKSKLPFPDVIYNRIPSRKTERGKRYSAFLEISKKLDIKVFNHRFLTKWEVHEWLSKKKNLQPFLPDTCLYSEKSLRKMLTLYPEVFIKPLSGSQGRGIIRITTQKDQLLVSFSSQPEAGPSGALDIEDLISLVQKKVGNQLYLIQQGIPLLGIEDRVIDIRVLCHRGTNEKWKVTSAVGRLSAENHFTANLARGGEIVSPLKILSAYFNRKAGIQKLRLLKELALEAADCISENAPGLIAELGIDIGVDVDGNLWVIEANSKPSKNFEQEASKIRPSAKAIIAYCHSLFSRQSGAEGGDRE</sequence>
<dbReference type="PANTHER" id="PTHR21621">
    <property type="entry name" value="RIBOSOMAL PROTEIN S6 MODIFICATION PROTEIN"/>
    <property type="match status" value="1"/>
</dbReference>
<reference evidence="1 2" key="1">
    <citation type="journal article" date="2015" name="Stand. Genomic Sci.">
        <title>Genomic Encyclopedia of Bacterial and Archaeal Type Strains, Phase III: the genomes of soil and plant-associated and newly described type strains.</title>
        <authorList>
            <person name="Whitman W.B."/>
            <person name="Woyke T."/>
            <person name="Klenk H.P."/>
            <person name="Zhou Y."/>
            <person name="Lilburn T.G."/>
            <person name="Beck B.J."/>
            <person name="De Vos P."/>
            <person name="Vandamme P."/>
            <person name="Eisen J.A."/>
            <person name="Garrity G."/>
            <person name="Hugenholtz P."/>
            <person name="Kyrpides N.C."/>
        </authorList>
    </citation>
    <scope>NUCLEOTIDE SEQUENCE [LARGE SCALE GENOMIC DNA]</scope>
    <source>
        <strain evidence="1 2">CV53</strain>
    </source>
</reference>
<dbReference type="GO" id="GO:0016879">
    <property type="term" value="F:ligase activity, forming carbon-nitrogen bonds"/>
    <property type="evidence" value="ECO:0007669"/>
    <property type="project" value="TreeGrafter"/>
</dbReference>
<dbReference type="Proteomes" id="UP000295689">
    <property type="component" value="Unassembled WGS sequence"/>
</dbReference>
<dbReference type="GO" id="GO:0005737">
    <property type="term" value="C:cytoplasm"/>
    <property type="evidence" value="ECO:0007669"/>
    <property type="project" value="TreeGrafter"/>
</dbReference>
<name>A0A4V2REB1_9BACI</name>
<comment type="caution">
    <text evidence="1">The sequence shown here is derived from an EMBL/GenBank/DDBJ whole genome shotgun (WGS) entry which is preliminary data.</text>
</comment>
<dbReference type="EMBL" id="SLVV01000001">
    <property type="protein sequence ID" value="TCN27990.1"/>
    <property type="molecule type" value="Genomic_DNA"/>
</dbReference>
<dbReference type="Gene3D" id="3.30.470.20">
    <property type="entry name" value="ATP-grasp fold, B domain"/>
    <property type="match status" value="1"/>
</dbReference>
<accession>A0A4V2REB1</accession>